<dbReference type="RefSeq" id="WP_193932779.1">
    <property type="nucleotide sequence ID" value="NZ_CAWPMZ010000068.1"/>
</dbReference>
<gene>
    <name evidence="7" type="ORF">IQ230_15085</name>
</gene>
<feature type="domain" description="GH26" evidence="6">
    <location>
        <begin position="6"/>
        <end position="332"/>
    </location>
</feature>
<feature type="active site" description="Proton donor" evidence="4">
    <location>
        <position position="151"/>
    </location>
</feature>
<feature type="signal peptide" evidence="5">
    <location>
        <begin position="1"/>
        <end position="24"/>
    </location>
</feature>
<evidence type="ECO:0000256" key="1">
    <source>
        <dbReference type="ARBA" id="ARBA00007754"/>
    </source>
</evidence>
<dbReference type="Pfam" id="PF02156">
    <property type="entry name" value="Glyco_hydro_26"/>
    <property type="match status" value="1"/>
</dbReference>
<name>A0ABR9UWF5_9CHRO</name>
<keyword evidence="8" id="KW-1185">Reference proteome</keyword>
<keyword evidence="5" id="KW-0732">Signal</keyword>
<protein>
    <submittedName>
        <fullName evidence="7">Endoglucanase</fullName>
    </submittedName>
</protein>
<evidence type="ECO:0000256" key="5">
    <source>
        <dbReference type="SAM" id="SignalP"/>
    </source>
</evidence>
<sequence length="362" mass="40930">MKRLCKIISSLFACALPFTQPASADTLLGAYYGNQGWEMSNVQALETWQVKKNAITNLFTNWCNQTSTQDNLFNYQLPYIWNNQNVPMITWEPYLCSASSTPNNIEVQIAQGKYDNYINNWATRLRTFLSGPDGVYNTSDDRRVYIRLGHEMNGSWYPWGAAMGNNSPSDYVNMWKRVKGILDSKGLGVNHVQWVWTVNNDDVGGYSAESYYPGDAYVDWIAIDGYNWGTSQSWSNWQTPQQVFGPMINRLRAISNRPLTITEFATSTSTSAGNSVTAKEQWITDVFNYATAQNIKMLLWFNEDKETDWAVFGGSRGDGTFMYGSQTYITNSAYSSSVADSQFIPSNHSNPRLLTDAQFTGQ</sequence>
<dbReference type="Gene3D" id="3.20.20.80">
    <property type="entry name" value="Glycosidases"/>
    <property type="match status" value="1"/>
</dbReference>
<evidence type="ECO:0000256" key="3">
    <source>
        <dbReference type="ARBA" id="ARBA00023295"/>
    </source>
</evidence>
<evidence type="ECO:0000256" key="4">
    <source>
        <dbReference type="PROSITE-ProRule" id="PRU01100"/>
    </source>
</evidence>
<evidence type="ECO:0000313" key="7">
    <source>
        <dbReference type="EMBL" id="MBE9191648.1"/>
    </source>
</evidence>
<keyword evidence="2 4" id="KW-0378">Hydrolase</keyword>
<feature type="chain" id="PRO_5047524932" evidence="5">
    <location>
        <begin position="25"/>
        <end position="362"/>
    </location>
</feature>
<reference evidence="7 8" key="1">
    <citation type="submission" date="2020-10" db="EMBL/GenBank/DDBJ databases">
        <authorList>
            <person name="Castelo-Branco R."/>
            <person name="Eusebio N."/>
            <person name="Adriana R."/>
            <person name="Vieira A."/>
            <person name="Brugerolle De Fraissinette N."/>
            <person name="Rezende De Castro R."/>
            <person name="Schneider M.P."/>
            <person name="Vasconcelos V."/>
            <person name="Leao P.N."/>
        </authorList>
    </citation>
    <scope>NUCLEOTIDE SEQUENCE [LARGE SCALE GENOMIC DNA]</scope>
    <source>
        <strain evidence="7 8">LEGE 06123</strain>
    </source>
</reference>
<dbReference type="SUPFAM" id="SSF51445">
    <property type="entry name" value="(Trans)glycosidases"/>
    <property type="match status" value="1"/>
</dbReference>
<evidence type="ECO:0000259" key="6">
    <source>
        <dbReference type="PROSITE" id="PS51764"/>
    </source>
</evidence>
<evidence type="ECO:0000313" key="8">
    <source>
        <dbReference type="Proteomes" id="UP000651156"/>
    </source>
</evidence>
<dbReference type="PROSITE" id="PS51764">
    <property type="entry name" value="GH26"/>
    <property type="match status" value="1"/>
</dbReference>
<comment type="similarity">
    <text evidence="1 4">Belongs to the glycosyl hydrolase 26 family.</text>
</comment>
<proteinExistence type="inferred from homology"/>
<accession>A0ABR9UWF5</accession>
<feature type="active site" description="Nucleophile" evidence="4">
    <location>
        <position position="263"/>
    </location>
</feature>
<dbReference type="PANTHER" id="PTHR40079">
    <property type="entry name" value="MANNAN ENDO-1,4-BETA-MANNOSIDASE E-RELATED"/>
    <property type="match status" value="1"/>
</dbReference>
<evidence type="ECO:0000256" key="2">
    <source>
        <dbReference type="ARBA" id="ARBA00022801"/>
    </source>
</evidence>
<dbReference type="Proteomes" id="UP000651156">
    <property type="component" value="Unassembled WGS sequence"/>
</dbReference>
<dbReference type="InterPro" id="IPR017853">
    <property type="entry name" value="GH"/>
</dbReference>
<comment type="caution">
    <text evidence="7">The sequence shown here is derived from an EMBL/GenBank/DDBJ whole genome shotgun (WGS) entry which is preliminary data.</text>
</comment>
<dbReference type="PANTHER" id="PTHR40079:SF4">
    <property type="entry name" value="GH26 DOMAIN-CONTAINING PROTEIN-RELATED"/>
    <property type="match status" value="1"/>
</dbReference>
<dbReference type="InterPro" id="IPR000805">
    <property type="entry name" value="Glyco_hydro_26"/>
</dbReference>
<dbReference type="InterPro" id="IPR022790">
    <property type="entry name" value="GH26_dom"/>
</dbReference>
<dbReference type="EMBL" id="JADEWN010000036">
    <property type="protein sequence ID" value="MBE9191648.1"/>
    <property type="molecule type" value="Genomic_DNA"/>
</dbReference>
<keyword evidence="3 4" id="KW-0326">Glycosidase</keyword>
<organism evidence="7 8">
    <name type="scientific">Gloeocapsopsis crepidinum LEGE 06123</name>
    <dbReference type="NCBI Taxonomy" id="588587"/>
    <lineage>
        <taxon>Bacteria</taxon>
        <taxon>Bacillati</taxon>
        <taxon>Cyanobacteriota</taxon>
        <taxon>Cyanophyceae</taxon>
        <taxon>Oscillatoriophycideae</taxon>
        <taxon>Chroococcales</taxon>
        <taxon>Chroococcaceae</taxon>
        <taxon>Gloeocapsopsis</taxon>
    </lineage>
</organism>